<feature type="signal peptide" evidence="2">
    <location>
        <begin position="1"/>
        <end position="19"/>
    </location>
</feature>
<accession>A0A7W6JD71</accession>
<evidence type="ECO:0000313" key="3">
    <source>
        <dbReference type="EMBL" id="MBB4082957.1"/>
    </source>
</evidence>
<evidence type="ECO:0000256" key="2">
    <source>
        <dbReference type="SAM" id="SignalP"/>
    </source>
</evidence>
<organism evidence="3 4">
    <name type="scientific">Brevundimonas lenta</name>
    <dbReference type="NCBI Taxonomy" id="424796"/>
    <lineage>
        <taxon>Bacteria</taxon>
        <taxon>Pseudomonadati</taxon>
        <taxon>Pseudomonadota</taxon>
        <taxon>Alphaproteobacteria</taxon>
        <taxon>Caulobacterales</taxon>
        <taxon>Caulobacteraceae</taxon>
        <taxon>Brevundimonas</taxon>
    </lineage>
</organism>
<protein>
    <submittedName>
        <fullName evidence="3">Uncharacterized protein</fullName>
    </submittedName>
</protein>
<evidence type="ECO:0000313" key="4">
    <source>
        <dbReference type="Proteomes" id="UP000529946"/>
    </source>
</evidence>
<dbReference type="AlphaFoldDB" id="A0A7W6JD71"/>
<feature type="chain" id="PRO_5031210803" evidence="2">
    <location>
        <begin position="20"/>
        <end position="202"/>
    </location>
</feature>
<evidence type="ECO:0000256" key="1">
    <source>
        <dbReference type="SAM" id="MobiDB-lite"/>
    </source>
</evidence>
<proteinExistence type="predicted"/>
<sequence>MMRLIALGSAALLGLAACSQPLPEEPASAPAPGPATPSQPTGDPVSAGDKLTAQGFGPLRIGMTRAEVEAALGPDANPNAVGGPDPEACDMFRPNRAPEGMLVMLENGVLTSVWVSRNAAVETDRALNVGDTAAEVKRVYGASAEATPHKYVDAPAEYITVWTGSDHTSAAARGLKYEIGTDGKVSSIAAGGPSIQYVEGCA</sequence>
<comment type="caution">
    <text evidence="3">The sequence shown here is derived from an EMBL/GenBank/DDBJ whole genome shotgun (WGS) entry which is preliminary data.</text>
</comment>
<dbReference type="EMBL" id="JACIDM010000002">
    <property type="protein sequence ID" value="MBB4082957.1"/>
    <property type="molecule type" value="Genomic_DNA"/>
</dbReference>
<reference evidence="3 4" key="1">
    <citation type="submission" date="2020-08" db="EMBL/GenBank/DDBJ databases">
        <title>Genomic Encyclopedia of Type Strains, Phase IV (KMG-IV): sequencing the most valuable type-strain genomes for metagenomic binning, comparative biology and taxonomic classification.</title>
        <authorList>
            <person name="Goeker M."/>
        </authorList>
    </citation>
    <scope>NUCLEOTIDE SEQUENCE [LARGE SCALE GENOMIC DNA]</scope>
    <source>
        <strain evidence="3 4">DSM 23960</strain>
    </source>
</reference>
<dbReference type="Proteomes" id="UP000529946">
    <property type="component" value="Unassembled WGS sequence"/>
</dbReference>
<feature type="region of interest" description="Disordered" evidence="1">
    <location>
        <begin position="23"/>
        <end position="53"/>
    </location>
</feature>
<name>A0A7W6JD71_9CAUL</name>
<keyword evidence="2" id="KW-0732">Signal</keyword>
<dbReference type="PROSITE" id="PS51257">
    <property type="entry name" value="PROKAR_LIPOPROTEIN"/>
    <property type="match status" value="1"/>
</dbReference>
<dbReference type="RefSeq" id="WP_183204102.1">
    <property type="nucleotide sequence ID" value="NZ_BAAAER010000001.1"/>
</dbReference>
<keyword evidence="4" id="KW-1185">Reference proteome</keyword>
<gene>
    <name evidence="3" type="ORF">GGR12_001823</name>
</gene>